<dbReference type="Pfam" id="PF06528">
    <property type="entry name" value="Phage_P2_GpE"/>
    <property type="match status" value="1"/>
</dbReference>
<accession>A0A4Y7X974</accession>
<reference evidence="1 2" key="1">
    <citation type="submission" date="2019-03" db="EMBL/GenBank/DDBJ databases">
        <title>Alkanindiges illinoisensis: a potential pathogenic isolated from ascites of a gastric cancer patient with abdominal metastasis.</title>
        <authorList>
            <person name="Hu X."/>
            <person name="Yang B."/>
            <person name="Yan X."/>
            <person name="Lin L."/>
            <person name="Zhao H."/>
            <person name="Zhou F."/>
            <person name="Su B."/>
            <person name="Chen J."/>
            <person name="Rui Y."/>
            <person name="Wang Q."/>
            <person name="Zheng L."/>
        </authorList>
    </citation>
    <scope>NUCLEOTIDE SEQUENCE [LARGE SCALE GENOMIC DNA]</scope>
    <source>
        <strain evidence="1 2">NFYY 23406</strain>
    </source>
</reference>
<gene>
    <name evidence="1" type="ORF">E2B99_13460</name>
</gene>
<evidence type="ECO:0000313" key="2">
    <source>
        <dbReference type="Proteomes" id="UP000297834"/>
    </source>
</evidence>
<evidence type="ECO:0000313" key="1">
    <source>
        <dbReference type="EMBL" id="TEU23413.1"/>
    </source>
</evidence>
<sequence>MANIAIAFGWTPADCADFDFDELMAWEERAIARTQQE</sequence>
<proteinExistence type="predicted"/>
<dbReference type="EMBL" id="SNTY01000085">
    <property type="protein sequence ID" value="TEU23413.1"/>
    <property type="molecule type" value="Genomic_DNA"/>
</dbReference>
<organism evidence="1 2">
    <name type="scientific">Alkanindiges illinoisensis</name>
    <dbReference type="NCBI Taxonomy" id="197183"/>
    <lineage>
        <taxon>Bacteria</taxon>
        <taxon>Pseudomonadati</taxon>
        <taxon>Pseudomonadota</taxon>
        <taxon>Gammaproteobacteria</taxon>
        <taxon>Moraxellales</taxon>
        <taxon>Moraxellaceae</taxon>
        <taxon>Alkanindiges</taxon>
    </lineage>
</organism>
<dbReference type="Proteomes" id="UP000297834">
    <property type="component" value="Unassembled WGS sequence"/>
</dbReference>
<dbReference type="InterPro" id="IPR009493">
    <property type="entry name" value="P2_GpE"/>
</dbReference>
<name>A0A4Y7X974_9GAMM</name>
<comment type="caution">
    <text evidence="1">The sequence shown here is derived from an EMBL/GenBank/DDBJ whole genome shotgun (WGS) entry which is preliminary data.</text>
</comment>
<dbReference type="AlphaFoldDB" id="A0A4Y7X974"/>
<protein>
    <submittedName>
        <fullName evidence="1">GpE family phage tail protein</fullName>
    </submittedName>
</protein>
<dbReference type="OrthoDB" id="8566531at2"/>
<keyword evidence="2" id="KW-1185">Reference proteome</keyword>